<dbReference type="SUPFAM" id="SSF103473">
    <property type="entry name" value="MFS general substrate transporter"/>
    <property type="match status" value="1"/>
</dbReference>
<evidence type="ECO:0000256" key="1">
    <source>
        <dbReference type="ARBA" id="ARBA00004141"/>
    </source>
</evidence>
<feature type="transmembrane region" description="Helical" evidence="7">
    <location>
        <begin position="382"/>
        <end position="400"/>
    </location>
</feature>
<evidence type="ECO:0000259" key="8">
    <source>
        <dbReference type="PROSITE" id="PS50850"/>
    </source>
</evidence>
<name>A0AAI9XW04_9PEZI</name>
<keyword evidence="2" id="KW-0813">Transport</keyword>
<dbReference type="Gene3D" id="1.20.1250.20">
    <property type="entry name" value="MFS general substrate transporter like domains"/>
    <property type="match status" value="2"/>
</dbReference>
<feature type="domain" description="Major facilitator superfamily (MFS) profile" evidence="8">
    <location>
        <begin position="67"/>
        <end position="494"/>
    </location>
</feature>
<evidence type="ECO:0000256" key="4">
    <source>
        <dbReference type="ARBA" id="ARBA00022989"/>
    </source>
</evidence>
<dbReference type="PROSITE" id="PS50850">
    <property type="entry name" value="MFS"/>
    <property type="match status" value="1"/>
</dbReference>
<feature type="region of interest" description="Disordered" evidence="6">
    <location>
        <begin position="1"/>
        <end position="37"/>
    </location>
</feature>
<evidence type="ECO:0000256" key="5">
    <source>
        <dbReference type="ARBA" id="ARBA00023136"/>
    </source>
</evidence>
<keyword evidence="10" id="KW-1185">Reference proteome</keyword>
<reference evidence="9 10" key="1">
    <citation type="submission" date="2016-10" db="EMBL/GenBank/DDBJ databases">
        <title>The genome sequence of Colletotrichum fioriniae PJ7.</title>
        <authorList>
            <person name="Baroncelli R."/>
        </authorList>
    </citation>
    <scope>NUCLEOTIDE SEQUENCE [LARGE SCALE GENOMIC DNA]</scope>
    <source>
        <strain evidence="9">Col 31</strain>
    </source>
</reference>
<feature type="transmembrane region" description="Helical" evidence="7">
    <location>
        <begin position="239"/>
        <end position="261"/>
    </location>
</feature>
<dbReference type="Proteomes" id="UP001239795">
    <property type="component" value="Unassembled WGS sequence"/>
</dbReference>
<keyword evidence="3 7" id="KW-0812">Transmembrane</keyword>
<evidence type="ECO:0000256" key="2">
    <source>
        <dbReference type="ARBA" id="ARBA00022448"/>
    </source>
</evidence>
<protein>
    <submittedName>
        <fullName evidence="9">Major facilitator superfamily transporter</fullName>
    </submittedName>
</protein>
<comment type="subcellular location">
    <subcellularLocation>
        <location evidence="1">Membrane</location>
        <topology evidence="1">Multi-pass membrane protein</topology>
    </subcellularLocation>
</comment>
<feature type="transmembrane region" description="Helical" evidence="7">
    <location>
        <begin position="468"/>
        <end position="489"/>
    </location>
</feature>
<organism evidence="9 10">
    <name type="scientific">Colletotrichum melonis</name>
    <dbReference type="NCBI Taxonomy" id="1209925"/>
    <lineage>
        <taxon>Eukaryota</taxon>
        <taxon>Fungi</taxon>
        <taxon>Dikarya</taxon>
        <taxon>Ascomycota</taxon>
        <taxon>Pezizomycotina</taxon>
        <taxon>Sordariomycetes</taxon>
        <taxon>Hypocreomycetidae</taxon>
        <taxon>Glomerellales</taxon>
        <taxon>Glomerellaceae</taxon>
        <taxon>Colletotrichum</taxon>
        <taxon>Colletotrichum acutatum species complex</taxon>
    </lineage>
</organism>
<feature type="transmembrane region" description="Helical" evidence="7">
    <location>
        <begin position="207"/>
        <end position="227"/>
    </location>
</feature>
<dbReference type="PANTHER" id="PTHR43791">
    <property type="entry name" value="PERMEASE-RELATED"/>
    <property type="match status" value="1"/>
</dbReference>
<dbReference type="InterPro" id="IPR011701">
    <property type="entry name" value="MFS"/>
</dbReference>
<evidence type="ECO:0000313" key="9">
    <source>
        <dbReference type="EMBL" id="KAK1465969.1"/>
    </source>
</evidence>
<accession>A0AAI9XW04</accession>
<feature type="transmembrane region" description="Helical" evidence="7">
    <location>
        <begin position="406"/>
        <end position="427"/>
    </location>
</feature>
<feature type="transmembrane region" description="Helical" evidence="7">
    <location>
        <begin position="351"/>
        <end position="370"/>
    </location>
</feature>
<dbReference type="Pfam" id="PF07690">
    <property type="entry name" value="MFS_1"/>
    <property type="match status" value="1"/>
</dbReference>
<proteinExistence type="predicted"/>
<dbReference type="GO" id="GO:0022857">
    <property type="term" value="F:transmembrane transporter activity"/>
    <property type="evidence" value="ECO:0007669"/>
    <property type="project" value="InterPro"/>
</dbReference>
<dbReference type="InterPro" id="IPR036259">
    <property type="entry name" value="MFS_trans_sf"/>
</dbReference>
<dbReference type="InterPro" id="IPR020846">
    <property type="entry name" value="MFS_dom"/>
</dbReference>
<feature type="transmembrane region" description="Helical" evidence="7">
    <location>
        <begin position="170"/>
        <end position="195"/>
    </location>
</feature>
<dbReference type="EMBL" id="MLGG01000004">
    <property type="protein sequence ID" value="KAK1465969.1"/>
    <property type="molecule type" value="Genomic_DNA"/>
</dbReference>
<keyword evidence="4 7" id="KW-1133">Transmembrane helix</keyword>
<feature type="transmembrane region" description="Helical" evidence="7">
    <location>
        <begin position="439"/>
        <end position="456"/>
    </location>
</feature>
<dbReference type="AlphaFoldDB" id="A0AAI9XW04"/>
<feature type="transmembrane region" description="Helical" evidence="7">
    <location>
        <begin position="313"/>
        <end position="331"/>
    </location>
</feature>
<evidence type="ECO:0000313" key="10">
    <source>
        <dbReference type="Proteomes" id="UP001239795"/>
    </source>
</evidence>
<comment type="caution">
    <text evidence="9">The sequence shown here is derived from an EMBL/GenBank/DDBJ whole genome shotgun (WGS) entry which is preliminary data.</text>
</comment>
<dbReference type="FunFam" id="1.20.1250.20:FF:000013">
    <property type="entry name" value="MFS general substrate transporter"/>
    <property type="match status" value="1"/>
</dbReference>
<dbReference type="PANTHER" id="PTHR43791:SF62">
    <property type="entry name" value="MAJOR FACILITATOR SUPERFAMILY (MFS) PROFILE DOMAIN-CONTAINING PROTEIN"/>
    <property type="match status" value="1"/>
</dbReference>
<evidence type="ECO:0000256" key="6">
    <source>
        <dbReference type="SAM" id="MobiDB-lite"/>
    </source>
</evidence>
<feature type="compositionally biased region" description="Basic and acidic residues" evidence="6">
    <location>
        <begin position="8"/>
        <end position="18"/>
    </location>
</feature>
<sequence length="518" mass="56522">MGKITSTSKEEVSVDTIEKGPLPSASSPPASPSSPRLVLETPDEVAMAHPEWRAAEKSLVRKLDVTLMPVIWTLYMFNYLDRNNLAQAKLDKFEADLGLVGEQFNTAVAIFNVGTIADPFSSWRIRYMVAQLPSNMLITRVRPSIYLPCCVLLWSCVSASTAAAKNFSSLVAIRVILGIVEAPFFPGIFYVLSCWYTQKEIALRTAILYSGMLIATAFSGLIAAAVFAHLDGARGLAGWQWLFIIEGAGSFASAFAALAFLPDYVGSRTGMCSWLMSERELQVAAQRMAADRVSVPEETSSVWRGLGLAVKDARTWAFVCMMAFYLSSHGLNSFFPTIVQGFRLGSNTTTLMLTAPPYLLAAAVALCVAVSSDRRADRGLHIIGPVCVAMLGFVISAATTNRPARYFASFLYLPGAFASTGLIFSWAASVASETPEKRATATSIVCLLAQVGNIWSPYFFRPADNPGYLLAFLLMMMFSVMCIGTVFWMRSSLGRANRRMVEEAEAEGAGRRVRLYIL</sequence>
<feature type="transmembrane region" description="Helical" evidence="7">
    <location>
        <begin position="145"/>
        <end position="164"/>
    </location>
</feature>
<dbReference type="FunFam" id="1.20.1250.20:FF:000057">
    <property type="entry name" value="MFS general substrate transporter"/>
    <property type="match status" value="1"/>
</dbReference>
<evidence type="ECO:0000256" key="7">
    <source>
        <dbReference type="SAM" id="Phobius"/>
    </source>
</evidence>
<keyword evidence="5 7" id="KW-0472">Membrane</keyword>
<dbReference type="GO" id="GO:0016020">
    <property type="term" value="C:membrane"/>
    <property type="evidence" value="ECO:0007669"/>
    <property type="project" value="UniProtKB-SubCell"/>
</dbReference>
<gene>
    <name evidence="9" type="ORF">CMEL01_11961</name>
</gene>
<evidence type="ECO:0000256" key="3">
    <source>
        <dbReference type="ARBA" id="ARBA00022692"/>
    </source>
</evidence>